<reference evidence="3" key="2">
    <citation type="submission" date="2020-09" db="EMBL/GenBank/DDBJ databases">
        <authorList>
            <person name="Sun Q."/>
            <person name="Ohkuma M."/>
        </authorList>
    </citation>
    <scope>NUCLEOTIDE SEQUENCE</scope>
    <source>
        <strain evidence="3">JCM 17251</strain>
    </source>
</reference>
<dbReference type="AlphaFoldDB" id="A0A918D302"/>
<dbReference type="PANTHER" id="PTHR43685:SF2">
    <property type="entry name" value="GLYCOSYLTRANSFERASE 2-LIKE DOMAIN-CONTAINING PROTEIN"/>
    <property type="match status" value="1"/>
</dbReference>
<dbReference type="Pfam" id="PF13524">
    <property type="entry name" value="Glyco_trans_1_2"/>
    <property type="match status" value="1"/>
</dbReference>
<dbReference type="Pfam" id="PF00535">
    <property type="entry name" value="Glycos_transf_2"/>
    <property type="match status" value="1"/>
</dbReference>
<dbReference type="InterPro" id="IPR050834">
    <property type="entry name" value="Glycosyltransf_2"/>
</dbReference>
<organism evidence="3 4">
    <name type="scientific">Oceanobacillus indicireducens</name>
    <dbReference type="NCBI Taxonomy" id="1004261"/>
    <lineage>
        <taxon>Bacteria</taxon>
        <taxon>Bacillati</taxon>
        <taxon>Bacillota</taxon>
        <taxon>Bacilli</taxon>
        <taxon>Bacillales</taxon>
        <taxon>Bacillaceae</taxon>
        <taxon>Oceanobacillus</taxon>
    </lineage>
</organism>
<dbReference type="EMBL" id="BMOS01000019">
    <property type="protein sequence ID" value="GGN61170.1"/>
    <property type="molecule type" value="Genomic_DNA"/>
</dbReference>
<gene>
    <name evidence="3" type="ORF">GCM10007971_25950</name>
</gene>
<accession>A0A918D302</accession>
<dbReference type="Gene3D" id="3.90.550.10">
    <property type="entry name" value="Spore Coat Polysaccharide Biosynthesis Protein SpsA, Chain A"/>
    <property type="match status" value="1"/>
</dbReference>
<feature type="domain" description="Spore protein YkvP/CgeB glycosyl transferase-like" evidence="2">
    <location>
        <begin position="302"/>
        <end position="409"/>
    </location>
</feature>
<dbReference type="Proteomes" id="UP000624041">
    <property type="component" value="Unassembled WGS sequence"/>
</dbReference>
<evidence type="ECO:0008006" key="5">
    <source>
        <dbReference type="Google" id="ProtNLM"/>
    </source>
</evidence>
<dbReference type="SUPFAM" id="SSF53448">
    <property type="entry name" value="Nucleotide-diphospho-sugar transferases"/>
    <property type="match status" value="1"/>
</dbReference>
<evidence type="ECO:0000259" key="1">
    <source>
        <dbReference type="Pfam" id="PF00535"/>
    </source>
</evidence>
<dbReference type="InterPro" id="IPR001173">
    <property type="entry name" value="Glyco_trans_2-like"/>
</dbReference>
<dbReference type="RefSeq" id="WP_188857992.1">
    <property type="nucleotide sequence ID" value="NZ_BMOS01000019.1"/>
</dbReference>
<dbReference type="PANTHER" id="PTHR43685">
    <property type="entry name" value="GLYCOSYLTRANSFERASE"/>
    <property type="match status" value="1"/>
</dbReference>
<feature type="domain" description="Glycosyltransferase 2-like" evidence="1">
    <location>
        <begin position="571"/>
        <end position="707"/>
    </location>
</feature>
<dbReference type="CDD" id="cd00761">
    <property type="entry name" value="Glyco_tranf_GTA_type"/>
    <property type="match status" value="1"/>
</dbReference>
<keyword evidence="4" id="KW-1185">Reference proteome</keyword>
<reference evidence="3" key="1">
    <citation type="journal article" date="2014" name="Int. J. Syst. Evol. Microbiol.">
        <title>Complete genome sequence of Corynebacterium casei LMG S-19264T (=DSM 44701T), isolated from a smear-ripened cheese.</title>
        <authorList>
            <consortium name="US DOE Joint Genome Institute (JGI-PGF)"/>
            <person name="Walter F."/>
            <person name="Albersmeier A."/>
            <person name="Kalinowski J."/>
            <person name="Ruckert C."/>
        </authorList>
    </citation>
    <scope>NUCLEOTIDE SEQUENCE</scope>
    <source>
        <strain evidence="3">JCM 17251</strain>
    </source>
</reference>
<evidence type="ECO:0000313" key="3">
    <source>
        <dbReference type="EMBL" id="GGN61170.1"/>
    </source>
</evidence>
<dbReference type="InterPro" id="IPR029044">
    <property type="entry name" value="Nucleotide-diphossugar_trans"/>
</dbReference>
<protein>
    <recommendedName>
        <fullName evidence="5">Glycosyltransferase</fullName>
    </recommendedName>
</protein>
<comment type="caution">
    <text evidence="3">The sequence shown here is derived from an EMBL/GenBank/DDBJ whole genome shotgun (WGS) entry which is preliminary data.</text>
</comment>
<evidence type="ECO:0000259" key="2">
    <source>
        <dbReference type="Pfam" id="PF13524"/>
    </source>
</evidence>
<name>A0A918D302_9BACI</name>
<dbReference type="InterPro" id="IPR055259">
    <property type="entry name" value="YkvP/CgeB_Glyco_trans-like"/>
</dbReference>
<evidence type="ECO:0000313" key="4">
    <source>
        <dbReference type="Proteomes" id="UP000624041"/>
    </source>
</evidence>
<proteinExistence type="predicted"/>
<sequence length="909" mass="106919">MYSNKTRLKTIQDKKRELLNRMLKEVKMLQDAGVELDPGLLKLSEKAIEQMSPAELAMSYQQLKDEKSDVDFLERIQPILDTIPVTNGGRFYQPIDLKIGIIADEFLFYSYENAANMVYITRENYKEHEDIDVFIVASAWKGLDLSWRGLGNPNNTNLREELYEMISYYRAKDIKIVFYSKEDPTNYDAFVDIAKHCDYIFTTAKEKINDYKEYCNNDNVFALEFGFNPIYNNPVGMKQTEKLDGAIFAGSWYEKYPHRKKDTKMIFDGVIHANKELKIIDRNYHLNLNRHFFPREYIRHLSPSIEHQTLQKVFKLYNWVINLNSVQKSETMFANRVYELQAMGNLILSNYSLGINNLFPNIFIIDSTEEISDIMNNVTDKELYMHQMEGVRTVMRQHTTFHRLNDLLQKIGYERSFIKDRKIAVVFEPGDDKAQENFQRQSYPHKTIVTAEYVADYYEEFDYITFFHPDYEYGEYYLEDLINGFKYTDSSYVTKDAYYNHGELQEGVEHDFVSTVNDKYKTVFDTTDFTLKELLELDGSLERGNGYSIDSLELDVNPVVEREDDAAYKLSVIIPVYNNGRHLYSKCFMSLKRSSIFHDMDIILVDDGSTDNETLKMVDRLERLYPNIQTYKFDDNGSGSASRPRNKGFELAKADLITYLDPDNEAVNDSYAHLLKEMEENPYLDLVVGDIIKYDTERKVMNYSKNAFKWDSSGIVSDTRAFLHDSMLRAQSIQALIVKKKIIADNNLQMVERAVGQDTLFFQQLILNCNTFKAVDRIIHIYYAAVTTSVTNSISKRFFEKYLILERKRYEFLEEEGLLDLYLTNRFNSYFVGWYLVRVPRLKEEEAEESLKILYQIYDIYRKKVIDKAPIIEMFEKSMRKGEYEEFINYCRVHFSMKRVKEKKSKVTA</sequence>